<organism evidence="3 4">
    <name type="scientific">Winkia neuii</name>
    <dbReference type="NCBI Taxonomy" id="33007"/>
    <lineage>
        <taxon>Bacteria</taxon>
        <taxon>Bacillati</taxon>
        <taxon>Actinomycetota</taxon>
        <taxon>Actinomycetes</taxon>
        <taxon>Actinomycetales</taxon>
        <taxon>Actinomycetaceae</taxon>
        <taxon>Winkia</taxon>
    </lineage>
</organism>
<protein>
    <recommendedName>
        <fullName evidence="2">Tyr recombinase domain-containing protein</fullName>
    </recommendedName>
</protein>
<evidence type="ECO:0000256" key="1">
    <source>
        <dbReference type="ARBA" id="ARBA00023172"/>
    </source>
</evidence>
<gene>
    <name evidence="3" type="ORF">CYJ19_05805</name>
</gene>
<dbReference type="GO" id="GO:0015074">
    <property type="term" value="P:DNA integration"/>
    <property type="evidence" value="ECO:0007669"/>
    <property type="project" value="InterPro"/>
</dbReference>
<dbReference type="AlphaFoldDB" id="A0A2I1IML0"/>
<dbReference type="InterPro" id="IPR002104">
    <property type="entry name" value="Integrase_catalytic"/>
</dbReference>
<dbReference type="GO" id="GO:0003677">
    <property type="term" value="F:DNA binding"/>
    <property type="evidence" value="ECO:0007669"/>
    <property type="project" value="InterPro"/>
</dbReference>
<accession>A0A2I1IML0</accession>
<dbReference type="RefSeq" id="WP_101634633.1">
    <property type="nucleotide sequence ID" value="NZ_PKKO01000003.1"/>
</dbReference>
<evidence type="ECO:0000313" key="3">
    <source>
        <dbReference type="EMBL" id="PKY72355.1"/>
    </source>
</evidence>
<name>A0A2I1IML0_9ACTO</name>
<keyword evidence="1" id="KW-0233">DNA recombination</keyword>
<dbReference type="SUPFAM" id="SSF56349">
    <property type="entry name" value="DNA breaking-rejoining enzymes"/>
    <property type="match status" value="1"/>
</dbReference>
<feature type="domain" description="Tyr recombinase" evidence="2">
    <location>
        <begin position="1"/>
        <end position="116"/>
    </location>
</feature>
<evidence type="ECO:0000313" key="4">
    <source>
        <dbReference type="Proteomes" id="UP000235122"/>
    </source>
</evidence>
<dbReference type="EMBL" id="PKKO01000003">
    <property type="protein sequence ID" value="PKY72355.1"/>
    <property type="molecule type" value="Genomic_DNA"/>
</dbReference>
<evidence type="ECO:0000259" key="2">
    <source>
        <dbReference type="PROSITE" id="PS51898"/>
    </source>
</evidence>
<sequence length="119" mass="13345">MRDVALPPSILARLKDHMSKYVQSSREGLIIHYPGKPDEFMRGKHLKNRFDKAVKAAGLPRMRFHDLRHTGLTAFARAGATAAELMHRAGHSDIETAMIYQHAELARDKQLAAAMDTVI</sequence>
<proteinExistence type="predicted"/>
<reference evidence="3 4" key="1">
    <citation type="submission" date="2017-12" db="EMBL/GenBank/DDBJ databases">
        <title>Phylogenetic diversity of female urinary microbiome.</title>
        <authorList>
            <person name="Thomas-White K."/>
            <person name="Wolfe A.J."/>
        </authorList>
    </citation>
    <scope>NUCLEOTIDE SEQUENCE [LARGE SCALE GENOMIC DNA]</scope>
    <source>
        <strain evidence="3 4">UMB0402</strain>
    </source>
</reference>
<dbReference type="PROSITE" id="PS51898">
    <property type="entry name" value="TYR_RECOMBINASE"/>
    <property type="match status" value="1"/>
</dbReference>
<dbReference type="InterPro" id="IPR013762">
    <property type="entry name" value="Integrase-like_cat_sf"/>
</dbReference>
<dbReference type="Pfam" id="PF00589">
    <property type="entry name" value="Phage_integrase"/>
    <property type="match status" value="1"/>
</dbReference>
<dbReference type="CDD" id="cd00397">
    <property type="entry name" value="DNA_BRE_C"/>
    <property type="match status" value="1"/>
</dbReference>
<dbReference type="InterPro" id="IPR011010">
    <property type="entry name" value="DNA_brk_join_enz"/>
</dbReference>
<dbReference type="Gene3D" id="1.10.443.10">
    <property type="entry name" value="Intergrase catalytic core"/>
    <property type="match status" value="1"/>
</dbReference>
<dbReference type="GO" id="GO:0006310">
    <property type="term" value="P:DNA recombination"/>
    <property type="evidence" value="ECO:0007669"/>
    <property type="project" value="UniProtKB-KW"/>
</dbReference>
<dbReference type="Proteomes" id="UP000235122">
    <property type="component" value="Unassembled WGS sequence"/>
</dbReference>
<keyword evidence="4" id="KW-1185">Reference proteome</keyword>
<comment type="caution">
    <text evidence="3">The sequence shown here is derived from an EMBL/GenBank/DDBJ whole genome shotgun (WGS) entry which is preliminary data.</text>
</comment>